<gene>
    <name evidence="1" type="ORF">SSCSM1_13</name>
</gene>
<keyword evidence="2" id="KW-1185">Reference proteome</keyword>
<dbReference type="Proteomes" id="UP000515683">
    <property type="component" value="Segment"/>
</dbReference>
<dbReference type="InterPro" id="IPR007048">
    <property type="entry name" value="IraD/Gp25-like"/>
</dbReference>
<proteinExistence type="predicted"/>
<dbReference type="Gene3D" id="3.10.450.40">
    <property type="match status" value="1"/>
</dbReference>
<evidence type="ECO:0000313" key="2">
    <source>
        <dbReference type="Proteomes" id="UP000515683"/>
    </source>
</evidence>
<dbReference type="SUPFAM" id="SSF160719">
    <property type="entry name" value="gpW/gp25-like"/>
    <property type="match status" value="1"/>
</dbReference>
<sequence length="133" mass="15303">MPVERISRGFKDLSMTFNSNPLTEDLITLKNDVAIARSVRNLVMTYTGERFFQPNLGSQVSRLLFEPMSPIVSDQIKDEITRTITTYEPRVELQQVICQPRYDENDYAVTVKYKIIGLDLAPTELSFLLQPTR</sequence>
<dbReference type="Pfam" id="PF04965">
    <property type="entry name" value="GPW_gp25"/>
    <property type="match status" value="1"/>
</dbReference>
<protein>
    <submittedName>
        <fullName evidence="1">Baseplate wedge subunit</fullName>
    </submittedName>
</protein>
<organism evidence="1 2">
    <name type="scientific">Synechococcus phage S-SCSM1</name>
    <dbReference type="NCBI Taxonomy" id="2588487"/>
    <lineage>
        <taxon>Viruses</taxon>
        <taxon>Duplodnaviria</taxon>
        <taxon>Heunggongvirae</taxon>
        <taxon>Uroviricota</taxon>
        <taxon>Caudoviricetes</taxon>
        <taxon>Pantevenvirales</taxon>
        <taxon>Kyanoviridae</taxon>
        <taxon>Zhoulongquanvirus</taxon>
        <taxon>Zhoulongquanvirus esscess</taxon>
    </lineage>
</organism>
<name>A0A6M2ZHV1_9CAUD</name>
<reference evidence="1" key="1">
    <citation type="submission" date="2019-04" db="EMBL/GenBank/DDBJ databases">
        <title>Genomic and proteomic characterization of cyanophage S-SCSM1 provides new insights into understanding the viral gene diversity and phage-host interactions.</title>
        <authorList>
            <person name="Wang Q."/>
            <person name="Xu Y."/>
            <person name="Jiao N."/>
            <person name="Zhang R."/>
        </authorList>
    </citation>
    <scope>NUCLEOTIDE SEQUENCE [LARGE SCALE GENOMIC DNA]</scope>
</reference>
<accession>A0A6M2ZHV1</accession>
<dbReference type="EMBL" id="MK867354">
    <property type="protein sequence ID" value="QFG06269.2"/>
    <property type="molecule type" value="Genomic_DNA"/>
</dbReference>
<evidence type="ECO:0000313" key="1">
    <source>
        <dbReference type="EMBL" id="QFG06269.2"/>
    </source>
</evidence>